<comment type="caution">
    <text evidence="2">The sequence shown here is derived from an EMBL/GenBank/DDBJ whole genome shotgun (WGS) entry which is preliminary data.</text>
</comment>
<accession>A0A1J5QB52</accession>
<feature type="compositionally biased region" description="Basic and acidic residues" evidence="1">
    <location>
        <begin position="45"/>
        <end position="77"/>
    </location>
</feature>
<dbReference type="AlphaFoldDB" id="A0A1J5QB52"/>
<feature type="compositionally biased region" description="Gly residues" evidence="1">
    <location>
        <begin position="14"/>
        <end position="25"/>
    </location>
</feature>
<feature type="compositionally biased region" description="Basic and acidic residues" evidence="1">
    <location>
        <begin position="109"/>
        <end position="149"/>
    </location>
</feature>
<protein>
    <recommendedName>
        <fullName evidence="3">TonB-dependent receptor-like beta-barrel domain-containing protein</fullName>
    </recommendedName>
</protein>
<feature type="region of interest" description="Disordered" evidence="1">
    <location>
        <begin position="1"/>
        <end position="149"/>
    </location>
</feature>
<organism evidence="2">
    <name type="scientific">mine drainage metagenome</name>
    <dbReference type="NCBI Taxonomy" id="410659"/>
    <lineage>
        <taxon>unclassified sequences</taxon>
        <taxon>metagenomes</taxon>
        <taxon>ecological metagenomes</taxon>
    </lineage>
</organism>
<dbReference type="EMBL" id="MLJW01001686">
    <property type="protein sequence ID" value="OIQ77140.1"/>
    <property type="molecule type" value="Genomic_DNA"/>
</dbReference>
<name>A0A1J5QB52_9ZZZZ</name>
<evidence type="ECO:0008006" key="3">
    <source>
        <dbReference type="Google" id="ProtNLM"/>
    </source>
</evidence>
<proteinExistence type="predicted"/>
<evidence type="ECO:0000256" key="1">
    <source>
        <dbReference type="SAM" id="MobiDB-lite"/>
    </source>
</evidence>
<evidence type="ECO:0000313" key="2">
    <source>
        <dbReference type="EMBL" id="OIQ77140.1"/>
    </source>
</evidence>
<gene>
    <name evidence="2" type="ORF">GALL_411690</name>
</gene>
<sequence length="326" mass="36251">MHSSRVIAVPGAGSRSGTGSAGAGSGRERRRGRRQPSVPTTRPTCDGDRDPRREQQDPEEQDHPAHALEVELADRQGVRVGPEDAQDLGVRALGEDEEREAGCGDEQAGGDRDSGGPDAQHDDADQQERAQCHERRPEGVDPRGLRRCVREGDPRLAETGHEHGDGTEDELKLGLTLPLAKLGVPGGRLQGESTWRRSAVIDPTTHQSREISGLKPQVWEGHFSQDLPQWKTTWGLDAYGAWRKTYYRFNEIQTDKLKTYVTLFAEWKPQPDTALRVEINNITSRGFHHILTDYAGPRGTNPITTIDDRDIQFGPMVHIRLRKTFG</sequence>
<reference evidence="2" key="1">
    <citation type="submission" date="2016-10" db="EMBL/GenBank/DDBJ databases">
        <title>Sequence of Gallionella enrichment culture.</title>
        <authorList>
            <person name="Poehlein A."/>
            <person name="Muehling M."/>
            <person name="Daniel R."/>
        </authorList>
    </citation>
    <scope>NUCLEOTIDE SEQUENCE</scope>
</reference>